<sequence>MKIKSMYLVTLIFALLLVLILSSKTTWRTCSVCGVQDFERSLFGKKVELISTREVDEYGTYAKWKEEHGTTCNHQWVVVDEYSDQVQQHMDSIK</sequence>
<dbReference type="Proteomes" id="UP000623301">
    <property type="component" value="Unassembled WGS sequence"/>
</dbReference>
<dbReference type="EMBL" id="JAEHFJ010000007">
    <property type="protein sequence ID" value="MBJ2175429.1"/>
    <property type="molecule type" value="Genomic_DNA"/>
</dbReference>
<protein>
    <recommendedName>
        <fullName evidence="3">ATPase</fullName>
    </recommendedName>
</protein>
<organism evidence="1 2">
    <name type="scientific">Aureibaculum flavum</name>
    <dbReference type="NCBI Taxonomy" id="2795986"/>
    <lineage>
        <taxon>Bacteria</taxon>
        <taxon>Pseudomonadati</taxon>
        <taxon>Bacteroidota</taxon>
        <taxon>Flavobacteriia</taxon>
        <taxon>Flavobacteriales</taxon>
        <taxon>Flavobacteriaceae</taxon>
        <taxon>Aureibaculum</taxon>
    </lineage>
</organism>
<name>A0ABS0WTW5_9FLAO</name>
<dbReference type="RefSeq" id="WP_198842096.1">
    <property type="nucleotide sequence ID" value="NZ_JAEHFJ010000007.1"/>
</dbReference>
<keyword evidence="2" id="KW-1185">Reference proteome</keyword>
<gene>
    <name evidence="1" type="ORF">JBL43_14350</name>
</gene>
<proteinExistence type="predicted"/>
<reference evidence="1 2" key="1">
    <citation type="submission" date="2020-12" db="EMBL/GenBank/DDBJ databases">
        <title>Aureibaculum luteum sp. nov. and Aureibaculum flavum sp. nov., novel members of the family Flavobacteriaceae isolated from Antarctic intertidal sediments.</title>
        <authorList>
            <person name="He X."/>
            <person name="Zhang X."/>
        </authorList>
    </citation>
    <scope>NUCLEOTIDE SEQUENCE [LARGE SCALE GENOMIC DNA]</scope>
    <source>
        <strain evidence="1 2">A20</strain>
    </source>
</reference>
<comment type="caution">
    <text evidence="1">The sequence shown here is derived from an EMBL/GenBank/DDBJ whole genome shotgun (WGS) entry which is preliminary data.</text>
</comment>
<evidence type="ECO:0008006" key="3">
    <source>
        <dbReference type="Google" id="ProtNLM"/>
    </source>
</evidence>
<evidence type="ECO:0000313" key="1">
    <source>
        <dbReference type="EMBL" id="MBJ2175429.1"/>
    </source>
</evidence>
<accession>A0ABS0WTW5</accession>
<evidence type="ECO:0000313" key="2">
    <source>
        <dbReference type="Proteomes" id="UP000623301"/>
    </source>
</evidence>